<sequence length="66" mass="7641">MKQPPIDGFEKNASSVRAQHRLIHAFTWLRKFVCEANHLRESCSDLQEQLLAMLLLQWCLTTVLSS</sequence>
<accession>A0A5S6R2A8</accession>
<organism evidence="1 2">
    <name type="scientific">Trichuris muris</name>
    <name type="common">Mouse whipworm</name>
    <dbReference type="NCBI Taxonomy" id="70415"/>
    <lineage>
        <taxon>Eukaryota</taxon>
        <taxon>Metazoa</taxon>
        <taxon>Ecdysozoa</taxon>
        <taxon>Nematoda</taxon>
        <taxon>Enoplea</taxon>
        <taxon>Dorylaimia</taxon>
        <taxon>Trichinellida</taxon>
        <taxon>Trichuridae</taxon>
        <taxon>Trichuris</taxon>
    </lineage>
</organism>
<reference evidence="2" key="1">
    <citation type="submission" date="2019-12" db="UniProtKB">
        <authorList>
            <consortium name="WormBaseParasite"/>
        </authorList>
    </citation>
    <scope>IDENTIFICATION</scope>
</reference>
<evidence type="ECO:0000313" key="1">
    <source>
        <dbReference type="Proteomes" id="UP000046395"/>
    </source>
</evidence>
<keyword evidence="1" id="KW-1185">Reference proteome</keyword>
<evidence type="ECO:0000313" key="2">
    <source>
        <dbReference type="WBParaSite" id="TMUE_3000013563.1"/>
    </source>
</evidence>
<protein>
    <submittedName>
        <fullName evidence="2">Uncharacterized protein</fullName>
    </submittedName>
</protein>
<name>A0A5S6R2A8_TRIMR</name>
<dbReference type="WBParaSite" id="TMUE_3000013563.1">
    <property type="protein sequence ID" value="TMUE_3000013563.1"/>
    <property type="gene ID" value="WBGene00294089"/>
</dbReference>
<dbReference type="Proteomes" id="UP000046395">
    <property type="component" value="Unassembled WGS sequence"/>
</dbReference>
<dbReference type="AlphaFoldDB" id="A0A5S6R2A8"/>
<proteinExistence type="predicted"/>